<dbReference type="AlphaFoldDB" id="M0MIP1"/>
<dbReference type="Proteomes" id="UP000011607">
    <property type="component" value="Unassembled WGS sequence"/>
</dbReference>
<evidence type="ECO:0000313" key="3">
    <source>
        <dbReference type="Proteomes" id="UP000011607"/>
    </source>
</evidence>
<feature type="region of interest" description="Disordered" evidence="1">
    <location>
        <begin position="55"/>
        <end position="197"/>
    </location>
</feature>
<evidence type="ECO:0008006" key="4">
    <source>
        <dbReference type="Google" id="ProtNLM"/>
    </source>
</evidence>
<sequence length="197" mass="20914">MIEMALGDLLPGFLRQSDDVADDGVLRECRHCGSKFDDPVDRCHVCGATEIATYEFVDAGTGDEESTAGEEDELEGDEDDEREDGNENGDEDGNENGAGIGSESENRPDDSDDDGNAVPDPHHDPLPDQPADAERPDRTDEPGATAGDETENDDDRLSPEDSDHDGDADDDGGGSDTTTDTGSDHTASGRDDPNGRF</sequence>
<comment type="caution">
    <text evidence="2">The sequence shown here is derived from an EMBL/GenBank/DDBJ whole genome shotgun (WGS) entry which is preliminary data.</text>
</comment>
<feature type="compositionally biased region" description="Acidic residues" evidence="1">
    <location>
        <begin position="162"/>
        <end position="173"/>
    </location>
</feature>
<reference evidence="2 3" key="1">
    <citation type="journal article" date="2014" name="PLoS Genet.">
        <title>Phylogenetically driven sequencing of extremely halophilic archaea reveals strategies for static and dynamic osmo-response.</title>
        <authorList>
            <person name="Becker E.A."/>
            <person name="Seitzer P.M."/>
            <person name="Tritt A."/>
            <person name="Larsen D."/>
            <person name="Krusor M."/>
            <person name="Yao A.I."/>
            <person name="Wu D."/>
            <person name="Madern D."/>
            <person name="Eisen J.A."/>
            <person name="Darling A.E."/>
            <person name="Facciotti M.T."/>
        </authorList>
    </citation>
    <scope>NUCLEOTIDE SEQUENCE [LARGE SCALE GENOMIC DNA]</scope>
    <source>
        <strain evidence="2 3">JCM 10879</strain>
    </source>
</reference>
<feature type="compositionally biased region" description="Low complexity" evidence="1">
    <location>
        <begin position="176"/>
        <end position="186"/>
    </location>
</feature>
<evidence type="ECO:0000256" key="1">
    <source>
        <dbReference type="SAM" id="MobiDB-lite"/>
    </source>
</evidence>
<dbReference type="STRING" id="1227454.C446_02295"/>
<evidence type="ECO:0000313" key="2">
    <source>
        <dbReference type="EMBL" id="EMA45562.1"/>
    </source>
</evidence>
<dbReference type="EMBL" id="AOMA01000017">
    <property type="protein sequence ID" value="EMA45562.1"/>
    <property type="molecule type" value="Genomic_DNA"/>
</dbReference>
<feature type="compositionally biased region" description="Basic and acidic residues" evidence="1">
    <location>
        <begin position="187"/>
        <end position="197"/>
    </location>
</feature>
<feature type="compositionally biased region" description="Acidic residues" evidence="1">
    <location>
        <begin position="61"/>
        <end position="94"/>
    </location>
</feature>
<gene>
    <name evidence="2" type="ORF">C446_02295</name>
</gene>
<protein>
    <recommendedName>
        <fullName evidence="4">DUF35 domain-containing protein</fullName>
    </recommendedName>
</protein>
<name>M0MIP1_9EURY</name>
<organism evidence="2 3">
    <name type="scientific">Halobiforma nitratireducens JCM 10879</name>
    <dbReference type="NCBI Taxonomy" id="1227454"/>
    <lineage>
        <taxon>Archaea</taxon>
        <taxon>Methanobacteriati</taxon>
        <taxon>Methanobacteriota</taxon>
        <taxon>Stenosarchaea group</taxon>
        <taxon>Halobacteria</taxon>
        <taxon>Halobacteriales</taxon>
        <taxon>Natrialbaceae</taxon>
        <taxon>Halobiforma</taxon>
    </lineage>
</organism>
<accession>M0MIP1</accession>
<proteinExistence type="predicted"/>
<dbReference type="eggNOG" id="arCOG07976">
    <property type="taxonomic scope" value="Archaea"/>
</dbReference>
<keyword evidence="3" id="KW-1185">Reference proteome</keyword>
<feature type="compositionally biased region" description="Basic and acidic residues" evidence="1">
    <location>
        <begin position="120"/>
        <end position="141"/>
    </location>
</feature>